<comment type="caution">
    <text evidence="1">The sequence shown here is derived from an EMBL/GenBank/DDBJ whole genome shotgun (WGS) entry which is preliminary data.</text>
</comment>
<proteinExistence type="predicted"/>
<protein>
    <submittedName>
        <fullName evidence="1">Uncharacterized protein</fullName>
    </submittedName>
</protein>
<reference evidence="1 2" key="1">
    <citation type="submission" date="2019-05" db="EMBL/GenBank/DDBJ databases">
        <title>Another draft genome of Portunus trituberculatus and its Hox gene families provides insights of decapod evolution.</title>
        <authorList>
            <person name="Jeong J.-H."/>
            <person name="Song I."/>
            <person name="Kim S."/>
            <person name="Choi T."/>
            <person name="Kim D."/>
            <person name="Ryu S."/>
            <person name="Kim W."/>
        </authorList>
    </citation>
    <scope>NUCLEOTIDE SEQUENCE [LARGE SCALE GENOMIC DNA]</scope>
    <source>
        <tissue evidence="1">Muscle</tissue>
    </source>
</reference>
<organism evidence="1 2">
    <name type="scientific">Portunus trituberculatus</name>
    <name type="common">Swimming crab</name>
    <name type="synonym">Neptunus trituberculatus</name>
    <dbReference type="NCBI Taxonomy" id="210409"/>
    <lineage>
        <taxon>Eukaryota</taxon>
        <taxon>Metazoa</taxon>
        <taxon>Ecdysozoa</taxon>
        <taxon>Arthropoda</taxon>
        <taxon>Crustacea</taxon>
        <taxon>Multicrustacea</taxon>
        <taxon>Malacostraca</taxon>
        <taxon>Eumalacostraca</taxon>
        <taxon>Eucarida</taxon>
        <taxon>Decapoda</taxon>
        <taxon>Pleocyemata</taxon>
        <taxon>Brachyura</taxon>
        <taxon>Eubrachyura</taxon>
        <taxon>Portunoidea</taxon>
        <taxon>Portunidae</taxon>
        <taxon>Portuninae</taxon>
        <taxon>Portunus</taxon>
    </lineage>
</organism>
<accession>A0A5B7E2U1</accession>
<evidence type="ECO:0000313" key="2">
    <source>
        <dbReference type="Proteomes" id="UP000324222"/>
    </source>
</evidence>
<dbReference type="EMBL" id="VSRR010001780">
    <property type="protein sequence ID" value="MPC27647.1"/>
    <property type="molecule type" value="Genomic_DNA"/>
</dbReference>
<sequence>MTDVRPAGKEQDNVEFKLVATTTALAALPSPICCAVWCTHCLPICYSPASSPLGNAQTLRREYVGRYQPWPEQLQSFQACCPHNIGAATATTSAD</sequence>
<dbReference type="AlphaFoldDB" id="A0A5B7E2U1"/>
<keyword evidence="2" id="KW-1185">Reference proteome</keyword>
<evidence type="ECO:0000313" key="1">
    <source>
        <dbReference type="EMBL" id="MPC27647.1"/>
    </source>
</evidence>
<dbReference type="Proteomes" id="UP000324222">
    <property type="component" value="Unassembled WGS sequence"/>
</dbReference>
<name>A0A5B7E2U1_PORTR</name>
<gene>
    <name evidence="1" type="ORF">E2C01_020823</name>
</gene>